<evidence type="ECO:0000313" key="1">
    <source>
        <dbReference type="EMBL" id="MBK5926323.1"/>
    </source>
</evidence>
<dbReference type="AlphaFoldDB" id="A0A934WI92"/>
<reference evidence="1" key="2">
    <citation type="journal article" date="2020" name="Microorganisms">
        <title>Osmotic Adaptation and Compatible Solute Biosynthesis of Phototrophic Bacteria as Revealed from Genome Analyses.</title>
        <authorList>
            <person name="Imhoff J.F."/>
            <person name="Rahn T."/>
            <person name="Kunzel S."/>
            <person name="Keller A."/>
            <person name="Neulinger S.C."/>
        </authorList>
    </citation>
    <scope>NUCLEOTIDE SEQUENCE</scope>
    <source>
        <strain evidence="1">LMG 28126</strain>
    </source>
</reference>
<keyword evidence="2" id="KW-1185">Reference proteome</keyword>
<gene>
    <name evidence="1" type="ORF">CCR87_02965</name>
</gene>
<name>A0A934WI92_9RHOB</name>
<accession>A0A934WI92</accession>
<evidence type="ECO:0000313" key="2">
    <source>
        <dbReference type="Proteomes" id="UP000706333"/>
    </source>
</evidence>
<protein>
    <recommendedName>
        <fullName evidence="3">Transposase IS4-like domain-containing protein</fullName>
    </recommendedName>
</protein>
<sequence>MGLVITLIGHPPAWYLCLDRTNWKIGKAEVNVLVLAVVTEKIRVPLMWTLLPHSGNRTTAQRIALMQRYLARLDASSVRMLLCDRAFIGKEWFAFLLEKDIPFCIRLREEQIIRTGGAS</sequence>
<organism evidence="1 2">
    <name type="scientific">Rhodobaculum claviforme</name>
    <dbReference type="NCBI Taxonomy" id="1549854"/>
    <lineage>
        <taxon>Bacteria</taxon>
        <taxon>Pseudomonadati</taxon>
        <taxon>Pseudomonadota</taxon>
        <taxon>Alphaproteobacteria</taxon>
        <taxon>Rhodobacterales</taxon>
        <taxon>Paracoccaceae</taxon>
        <taxon>Rhodobaculum</taxon>
    </lineage>
</organism>
<dbReference type="EMBL" id="NHSD01000118">
    <property type="protein sequence ID" value="MBK5926323.1"/>
    <property type="molecule type" value="Genomic_DNA"/>
</dbReference>
<dbReference type="RefSeq" id="WP_201156019.1">
    <property type="nucleotide sequence ID" value="NZ_NHSD01000118.1"/>
</dbReference>
<comment type="caution">
    <text evidence="1">The sequence shown here is derived from an EMBL/GenBank/DDBJ whole genome shotgun (WGS) entry which is preliminary data.</text>
</comment>
<reference evidence="1" key="1">
    <citation type="submission" date="2017-05" db="EMBL/GenBank/DDBJ databases">
        <authorList>
            <person name="Imhoff J.F."/>
            <person name="Rahn T."/>
            <person name="Kuenzel S."/>
            <person name="Neulinger S.C."/>
        </authorList>
    </citation>
    <scope>NUCLEOTIDE SEQUENCE</scope>
    <source>
        <strain evidence="1">LMG 28126</strain>
    </source>
</reference>
<evidence type="ECO:0008006" key="3">
    <source>
        <dbReference type="Google" id="ProtNLM"/>
    </source>
</evidence>
<dbReference type="Proteomes" id="UP000706333">
    <property type="component" value="Unassembled WGS sequence"/>
</dbReference>
<proteinExistence type="predicted"/>